<evidence type="ECO:0000313" key="2">
    <source>
        <dbReference type="EMBL" id="MFC4909015.1"/>
    </source>
</evidence>
<sequence>MDMPTVGPNGAVLPTLAGAGKAAGNGRDVLPGPSGESQMTLVSPVSDVKDARDWAVVLGVVLVAEVVLLWGAACLSLLRRRLALGRAGTVRSAGAVRR</sequence>
<keyword evidence="1" id="KW-1133">Transmembrane helix</keyword>
<dbReference type="RefSeq" id="WP_378256158.1">
    <property type="nucleotide sequence ID" value="NZ_JBHSIT010000004.1"/>
</dbReference>
<proteinExistence type="predicted"/>
<keyword evidence="1" id="KW-0812">Transmembrane</keyword>
<keyword evidence="1" id="KW-0472">Membrane</keyword>
<gene>
    <name evidence="2" type="ORF">ACFPCY_16950</name>
</gene>
<reference evidence="3" key="1">
    <citation type="journal article" date="2019" name="Int. J. Syst. Evol. Microbiol.">
        <title>The Global Catalogue of Microorganisms (GCM) 10K type strain sequencing project: providing services to taxonomists for standard genome sequencing and annotation.</title>
        <authorList>
            <consortium name="The Broad Institute Genomics Platform"/>
            <consortium name="The Broad Institute Genome Sequencing Center for Infectious Disease"/>
            <person name="Wu L."/>
            <person name="Ma J."/>
        </authorList>
    </citation>
    <scope>NUCLEOTIDE SEQUENCE [LARGE SCALE GENOMIC DNA]</scope>
    <source>
        <strain evidence="3">KLKA75</strain>
    </source>
</reference>
<dbReference type="Proteomes" id="UP001595872">
    <property type="component" value="Unassembled WGS sequence"/>
</dbReference>
<dbReference type="EMBL" id="JBHSIT010000004">
    <property type="protein sequence ID" value="MFC4909015.1"/>
    <property type="molecule type" value="Genomic_DNA"/>
</dbReference>
<comment type="caution">
    <text evidence="2">The sequence shown here is derived from an EMBL/GenBank/DDBJ whole genome shotgun (WGS) entry which is preliminary data.</text>
</comment>
<evidence type="ECO:0000256" key="1">
    <source>
        <dbReference type="SAM" id="Phobius"/>
    </source>
</evidence>
<name>A0ABV9U0E2_9ACTN</name>
<evidence type="ECO:0000313" key="3">
    <source>
        <dbReference type="Proteomes" id="UP001595872"/>
    </source>
</evidence>
<protein>
    <submittedName>
        <fullName evidence="2">Uncharacterized protein</fullName>
    </submittedName>
</protein>
<keyword evidence="3" id="KW-1185">Reference proteome</keyword>
<accession>A0ABV9U0E2</accession>
<feature type="transmembrane region" description="Helical" evidence="1">
    <location>
        <begin position="54"/>
        <end position="78"/>
    </location>
</feature>
<organism evidence="2 3">
    <name type="scientific">Actinomadura gamaensis</name>
    <dbReference type="NCBI Taxonomy" id="1763541"/>
    <lineage>
        <taxon>Bacteria</taxon>
        <taxon>Bacillati</taxon>
        <taxon>Actinomycetota</taxon>
        <taxon>Actinomycetes</taxon>
        <taxon>Streptosporangiales</taxon>
        <taxon>Thermomonosporaceae</taxon>
        <taxon>Actinomadura</taxon>
    </lineage>
</organism>